<comment type="caution">
    <text evidence="2">The sequence shown here is derived from an EMBL/GenBank/DDBJ whole genome shotgun (WGS) entry which is preliminary data.</text>
</comment>
<dbReference type="InterPro" id="IPR029069">
    <property type="entry name" value="HotDog_dom_sf"/>
</dbReference>
<dbReference type="EMBL" id="JAGMUV010000003">
    <property type="protein sequence ID" value="KAH7166426.1"/>
    <property type="molecule type" value="Genomic_DNA"/>
</dbReference>
<dbReference type="SUPFAM" id="SSF54637">
    <property type="entry name" value="Thioesterase/thiol ester dehydrase-isomerase"/>
    <property type="match status" value="1"/>
</dbReference>
<accession>A0A9P9FQ17</accession>
<dbReference type="InterPro" id="IPR006683">
    <property type="entry name" value="Thioestr_dom"/>
</dbReference>
<dbReference type="Proteomes" id="UP000738349">
    <property type="component" value="Unassembled WGS sequence"/>
</dbReference>
<feature type="domain" description="Thioesterase" evidence="1">
    <location>
        <begin position="91"/>
        <end position="171"/>
    </location>
</feature>
<evidence type="ECO:0000313" key="3">
    <source>
        <dbReference type="Proteomes" id="UP000738349"/>
    </source>
</evidence>
<dbReference type="Pfam" id="PF03061">
    <property type="entry name" value="4HBT"/>
    <property type="match status" value="1"/>
</dbReference>
<gene>
    <name evidence="2" type="ORF">EDB81DRAFT_782265</name>
</gene>
<dbReference type="PANTHER" id="PTHR47260:SF6">
    <property type="entry name" value="THIOESTERASE DOMAIN-CONTAINING PROTEIN"/>
    <property type="match status" value="1"/>
</dbReference>
<dbReference type="OrthoDB" id="506431at2759"/>
<name>A0A9P9FQ17_9HYPO</name>
<dbReference type="InterPro" id="IPR052061">
    <property type="entry name" value="PTE-AB_protein"/>
</dbReference>
<protein>
    <submittedName>
        <fullName evidence="2">Thioesterase superfamily protein</fullName>
    </submittedName>
</protein>
<dbReference type="Gene3D" id="3.10.129.10">
    <property type="entry name" value="Hotdog Thioesterase"/>
    <property type="match status" value="1"/>
</dbReference>
<reference evidence="2" key="1">
    <citation type="journal article" date="2021" name="Nat. Commun.">
        <title>Genetic determinants of endophytism in the Arabidopsis root mycobiome.</title>
        <authorList>
            <person name="Mesny F."/>
            <person name="Miyauchi S."/>
            <person name="Thiergart T."/>
            <person name="Pickel B."/>
            <person name="Atanasova L."/>
            <person name="Karlsson M."/>
            <person name="Huettel B."/>
            <person name="Barry K.W."/>
            <person name="Haridas S."/>
            <person name="Chen C."/>
            <person name="Bauer D."/>
            <person name="Andreopoulos W."/>
            <person name="Pangilinan J."/>
            <person name="LaButti K."/>
            <person name="Riley R."/>
            <person name="Lipzen A."/>
            <person name="Clum A."/>
            <person name="Drula E."/>
            <person name="Henrissat B."/>
            <person name="Kohler A."/>
            <person name="Grigoriev I.V."/>
            <person name="Martin F.M."/>
            <person name="Hacquard S."/>
        </authorList>
    </citation>
    <scope>NUCLEOTIDE SEQUENCE</scope>
    <source>
        <strain evidence="2">MPI-CAGE-AT-0147</strain>
    </source>
</reference>
<evidence type="ECO:0000313" key="2">
    <source>
        <dbReference type="EMBL" id="KAH7166426.1"/>
    </source>
</evidence>
<dbReference type="AlphaFoldDB" id="A0A9P9FQ17"/>
<keyword evidence="3" id="KW-1185">Reference proteome</keyword>
<organism evidence="2 3">
    <name type="scientific">Dactylonectria macrodidyma</name>
    <dbReference type="NCBI Taxonomy" id="307937"/>
    <lineage>
        <taxon>Eukaryota</taxon>
        <taxon>Fungi</taxon>
        <taxon>Dikarya</taxon>
        <taxon>Ascomycota</taxon>
        <taxon>Pezizomycotina</taxon>
        <taxon>Sordariomycetes</taxon>
        <taxon>Hypocreomycetidae</taxon>
        <taxon>Hypocreales</taxon>
        <taxon>Nectriaceae</taxon>
        <taxon>Dactylonectria</taxon>
    </lineage>
</organism>
<proteinExistence type="predicted"/>
<evidence type="ECO:0000259" key="1">
    <source>
        <dbReference type="Pfam" id="PF03061"/>
    </source>
</evidence>
<dbReference type="PANTHER" id="PTHR47260">
    <property type="entry name" value="UPF0644 PROTEIN PB2B4.06"/>
    <property type="match status" value="1"/>
</dbReference>
<dbReference type="CDD" id="cd03443">
    <property type="entry name" value="PaaI_thioesterase"/>
    <property type="match status" value="1"/>
</dbReference>
<sequence>MESPNDDLQYFSRIPWCRAHLEEPGAITTVSPSCKAKDTAEDELFARTLRTTNTIRAFVAIYRLPESPQQEIIRDFKYLISLQQGLSGYPGVCHGGIVATVLDEVLGIPFLFNQMHNNLLDGAHMTGELTVKYLRPVPLRCSLLCRVSIVRSEGRKYFVNGHIEDENGDVLAKGESIYISLKPKL</sequence>